<organism evidence="4">
    <name type="scientific">freshwater metagenome</name>
    <dbReference type="NCBI Taxonomy" id="449393"/>
    <lineage>
        <taxon>unclassified sequences</taxon>
        <taxon>metagenomes</taxon>
        <taxon>ecological metagenomes</taxon>
    </lineage>
</organism>
<dbReference type="InterPro" id="IPR016162">
    <property type="entry name" value="Ald_DH_N"/>
</dbReference>
<keyword evidence="2" id="KW-0560">Oxidoreductase</keyword>
<evidence type="ECO:0000256" key="2">
    <source>
        <dbReference type="ARBA" id="ARBA00023002"/>
    </source>
</evidence>
<dbReference type="InterPro" id="IPR015590">
    <property type="entry name" value="Aldehyde_DH_dom"/>
</dbReference>
<dbReference type="Pfam" id="PF00171">
    <property type="entry name" value="Aldedh"/>
    <property type="match status" value="1"/>
</dbReference>
<dbReference type="GO" id="GO:0016620">
    <property type="term" value="F:oxidoreductase activity, acting on the aldehyde or oxo group of donors, NAD or NADP as acceptor"/>
    <property type="evidence" value="ECO:0007669"/>
    <property type="project" value="InterPro"/>
</dbReference>
<dbReference type="FunFam" id="3.40.605.10:FF:000007">
    <property type="entry name" value="NAD/NADP-dependent betaine aldehyde dehydrogenase"/>
    <property type="match status" value="1"/>
</dbReference>
<protein>
    <submittedName>
        <fullName evidence="4">Unannotated protein</fullName>
    </submittedName>
</protein>
<reference evidence="4" key="1">
    <citation type="submission" date="2020-05" db="EMBL/GenBank/DDBJ databases">
        <authorList>
            <person name="Chiriac C."/>
            <person name="Salcher M."/>
            <person name="Ghai R."/>
            <person name="Kavagutti S V."/>
        </authorList>
    </citation>
    <scope>NUCLEOTIDE SEQUENCE</scope>
</reference>
<proteinExistence type="inferred from homology"/>
<dbReference type="SUPFAM" id="SSF53720">
    <property type="entry name" value="ALDH-like"/>
    <property type="match status" value="1"/>
</dbReference>
<name>A0A6J6VWB4_9ZZZZ</name>
<evidence type="ECO:0000256" key="1">
    <source>
        <dbReference type="ARBA" id="ARBA00009986"/>
    </source>
</evidence>
<dbReference type="AlphaFoldDB" id="A0A6J6VWB4"/>
<dbReference type="EMBL" id="CAEZYQ010000073">
    <property type="protein sequence ID" value="CAB4776901.1"/>
    <property type="molecule type" value="Genomic_DNA"/>
</dbReference>
<dbReference type="PANTHER" id="PTHR11699">
    <property type="entry name" value="ALDEHYDE DEHYDROGENASE-RELATED"/>
    <property type="match status" value="1"/>
</dbReference>
<gene>
    <name evidence="4" type="ORF">UFOPK2761_03745</name>
</gene>
<dbReference type="Gene3D" id="3.40.309.10">
    <property type="entry name" value="Aldehyde Dehydrogenase, Chain A, domain 2"/>
    <property type="match status" value="1"/>
</dbReference>
<evidence type="ECO:0000259" key="3">
    <source>
        <dbReference type="Pfam" id="PF00171"/>
    </source>
</evidence>
<dbReference type="InterPro" id="IPR016163">
    <property type="entry name" value="Ald_DH_C"/>
</dbReference>
<feature type="domain" description="Aldehyde dehydrogenase" evidence="3">
    <location>
        <begin position="35"/>
        <end position="473"/>
    </location>
</feature>
<dbReference type="FunFam" id="3.40.309.10:FF:000012">
    <property type="entry name" value="Betaine aldehyde dehydrogenase"/>
    <property type="match status" value="1"/>
</dbReference>
<dbReference type="Gene3D" id="3.40.605.10">
    <property type="entry name" value="Aldehyde Dehydrogenase, Chain A, domain 1"/>
    <property type="match status" value="1"/>
</dbReference>
<sequence>MSIFEYAPAPESRAVVDIKESYGLFVNGEFTPGGGASFKTVNPATEEVLAEVAEADAADVDRAVKAARKAHDKVWGPMPGRERAKYLYRIARIIQERSRELAVLESIDNGKPIKESRDVDVPTVAAHFFYYAGWADKLEHSGYGSTPLGVAGQVIPWNFPLLMLAWKIAPALACGNTVVLKPAETTPLTALLFAEICQQADLPPGVVNILTGAGETGRAIVEHPGVDKVAFTGSTEVGKAIARAVASTDKRVTLELGGKAANIVFDDAPMDQAVEGIVNGIFFNQGHVCCAGSRLLVQESVAEEVLERLKRRMGTLRVGDPLDKNTDVGAINSAAQLARIRELSDIGEAEGAERWSAPCDLPSTGYWFAPTLFTGVSQAHRIAREEIFGPVLSMLTFRTPSEAVEKANNTPYGLSAGIWTEKGSRILEVAGQLRAGVVWANTFNKFDPTSPFGGYKESGYGREGGRHGLAAYLKGGQA</sequence>
<dbReference type="CDD" id="cd07111">
    <property type="entry name" value="ALDH_F16"/>
    <property type="match status" value="1"/>
</dbReference>
<dbReference type="PROSITE" id="PS00687">
    <property type="entry name" value="ALDEHYDE_DEHYDR_GLU"/>
    <property type="match status" value="1"/>
</dbReference>
<comment type="similarity">
    <text evidence="1">Belongs to the aldehyde dehydrogenase family.</text>
</comment>
<accession>A0A6J6VWB4</accession>
<evidence type="ECO:0000313" key="4">
    <source>
        <dbReference type="EMBL" id="CAB4776901.1"/>
    </source>
</evidence>
<dbReference type="InterPro" id="IPR029510">
    <property type="entry name" value="Ald_DH_CS_GLU"/>
</dbReference>
<dbReference type="InterPro" id="IPR016161">
    <property type="entry name" value="Ald_DH/histidinol_DH"/>
</dbReference>